<name>A0ACB0KZK7_TRIPR</name>
<dbReference type="EMBL" id="CASHSV030000409">
    <property type="protein sequence ID" value="CAJ2661823.1"/>
    <property type="molecule type" value="Genomic_DNA"/>
</dbReference>
<protein>
    <submittedName>
        <fullName evidence="1">Uncharacterized protein</fullName>
    </submittedName>
</protein>
<evidence type="ECO:0000313" key="1">
    <source>
        <dbReference type="EMBL" id="CAJ2661823.1"/>
    </source>
</evidence>
<evidence type="ECO:0000313" key="2">
    <source>
        <dbReference type="Proteomes" id="UP001177021"/>
    </source>
</evidence>
<organism evidence="1 2">
    <name type="scientific">Trifolium pratense</name>
    <name type="common">Red clover</name>
    <dbReference type="NCBI Taxonomy" id="57577"/>
    <lineage>
        <taxon>Eukaryota</taxon>
        <taxon>Viridiplantae</taxon>
        <taxon>Streptophyta</taxon>
        <taxon>Embryophyta</taxon>
        <taxon>Tracheophyta</taxon>
        <taxon>Spermatophyta</taxon>
        <taxon>Magnoliopsida</taxon>
        <taxon>eudicotyledons</taxon>
        <taxon>Gunneridae</taxon>
        <taxon>Pentapetalae</taxon>
        <taxon>rosids</taxon>
        <taxon>fabids</taxon>
        <taxon>Fabales</taxon>
        <taxon>Fabaceae</taxon>
        <taxon>Papilionoideae</taxon>
        <taxon>50 kb inversion clade</taxon>
        <taxon>NPAAA clade</taxon>
        <taxon>Hologalegina</taxon>
        <taxon>IRL clade</taxon>
        <taxon>Trifolieae</taxon>
        <taxon>Trifolium</taxon>
    </lineage>
</organism>
<accession>A0ACB0KZK7</accession>
<comment type="caution">
    <text evidence="1">The sequence shown here is derived from an EMBL/GenBank/DDBJ whole genome shotgun (WGS) entry which is preliminary data.</text>
</comment>
<sequence length="463" mass="51213">MRVRSRSPVYYNFVNHQANLRMNNNENQIVPDEDPFEDSTGGEANGNNGSLPNGGPSRSKYPTQGGNQKGKHQYKKPYSRPSGNNQNQRPYRPIASAVGNGANRNPNQELTRRCFKCGKPDHLANSCPVDRIVCFKCGNVGHMSRECSNQRVDPVVNNVRATRQKENGRVYTLSGVEAFQSEDLIQGSCNMARNLLTVLFDSGATHSFISMDRVKQLKLSVTPLPYDLIISTPTAKPLVANLVCLKSPIVIHNKQYLVDLICLPLTQLDVILGMDWLSSNHILLDCAHKTLVFPKPENSGLISASDVVASLKEGAQGYLLLSSLEVTKEVSLSQIPVVKDFPEVFPDDVPGLPPVRDIEFSIDLIPGSSPISIAPYRMSPIELAELKAQLEDLLSKQFIRPSVSSWGAPMLLVKKKDGGSRLCVDYRQLNKVTIKNKYPLPRIDDLMDQPRGAVVLSKIDLRT</sequence>
<reference evidence="1" key="1">
    <citation type="submission" date="2023-10" db="EMBL/GenBank/DDBJ databases">
        <authorList>
            <person name="Rodriguez Cubillos JULIANA M."/>
            <person name="De Vega J."/>
        </authorList>
    </citation>
    <scope>NUCLEOTIDE SEQUENCE</scope>
</reference>
<gene>
    <name evidence="1" type="ORF">MILVUS5_LOCUS27476</name>
</gene>
<dbReference type="Proteomes" id="UP001177021">
    <property type="component" value="Unassembled WGS sequence"/>
</dbReference>
<proteinExistence type="predicted"/>
<keyword evidence="2" id="KW-1185">Reference proteome</keyword>